<dbReference type="EMBL" id="JAVDTF010000001">
    <property type="protein sequence ID" value="MDR6782340.1"/>
    <property type="molecule type" value="Genomic_DNA"/>
</dbReference>
<evidence type="ECO:0000313" key="1">
    <source>
        <dbReference type="EMBL" id="MDR6782340.1"/>
    </source>
</evidence>
<evidence type="ECO:0000313" key="2">
    <source>
        <dbReference type="Proteomes" id="UP001246858"/>
    </source>
</evidence>
<keyword evidence="2" id="KW-1185">Reference proteome</keyword>
<protein>
    <submittedName>
        <fullName evidence="1">Cytochrome oxidase Cu insertion factor (SCO1/SenC/PrrC family)</fullName>
    </submittedName>
</protein>
<proteinExistence type="predicted"/>
<dbReference type="Proteomes" id="UP001246858">
    <property type="component" value="Unassembled WGS sequence"/>
</dbReference>
<gene>
    <name evidence="1" type="ORF">J2X78_000892</name>
</gene>
<comment type="caution">
    <text evidence="1">The sequence shown here is derived from an EMBL/GenBank/DDBJ whole genome shotgun (WGS) entry which is preliminary data.</text>
</comment>
<name>A0ACC6KT72_9SPHI</name>
<reference evidence="1" key="1">
    <citation type="submission" date="2023-07" db="EMBL/GenBank/DDBJ databases">
        <title>Sorghum-associated microbial communities from plants grown in Nebraska, USA.</title>
        <authorList>
            <person name="Schachtman D."/>
        </authorList>
    </citation>
    <scope>NUCLEOTIDE SEQUENCE</scope>
    <source>
        <strain evidence="1">2697</strain>
    </source>
</reference>
<sequence length="507" mass="58460">MKIFFKFILLIFVCAFSGFAQQKNPVLSGCFKSYKKNLPATIMLWTMPTNNLWDQTVDYKVTIDSNRSFHFEFPLIKRPMLYMLQVVQLSGTKKQVSSLGTFYVEPNDNIHVDIYDNQIKSGIFMTKKDSLVFTGAGSAKYNLIENLNKDFARYLQTIYLLINKEDSTEAVIATKFEKLSELTRFYSNEKLSNINGAKNVSQEMKKIISYQFCDYESLKEERVMTFYSLAKKNNIKQFVREYYNKNPYRVTKPDTVALFCPNFFHFSALSLKRKQLINSEDKSLSLKNYYDLLKSSYSGQMKERMIMQLFAGAYGLSGLSNVNTVYDSLLKDASGILVSKEGKDVIEKKLTFKRGSRLFDADFIDLNGKTFNFSLLKGKVFLLDMWGIGCTVCAGFHHKFKNELWTDLKDKKDFVMLSVFDGKTKEKWEQGVKSNKYTSMEYLNVSNLPLGSSLHPFMRHYNVIGAPFILLVDKVGKIVTKIDANNFKSKELLTMINDELKKNEVSK</sequence>
<organism evidence="1 2">
    <name type="scientific">Pedobacter africanus</name>
    <dbReference type="NCBI Taxonomy" id="151894"/>
    <lineage>
        <taxon>Bacteria</taxon>
        <taxon>Pseudomonadati</taxon>
        <taxon>Bacteroidota</taxon>
        <taxon>Sphingobacteriia</taxon>
        <taxon>Sphingobacteriales</taxon>
        <taxon>Sphingobacteriaceae</taxon>
        <taxon>Pedobacter</taxon>
    </lineage>
</organism>
<accession>A0ACC6KT72</accession>